<dbReference type="OrthoDB" id="5293706at2"/>
<dbReference type="GO" id="GO:0016020">
    <property type="term" value="C:membrane"/>
    <property type="evidence" value="ECO:0007669"/>
    <property type="project" value="TreeGrafter"/>
</dbReference>
<comment type="similarity">
    <text evidence="1 3">Belongs to the short-chain dehydrogenases/reductases (SDR) family.</text>
</comment>
<dbReference type="PRINTS" id="PR00081">
    <property type="entry name" value="GDHRDH"/>
</dbReference>
<dbReference type="PANTHER" id="PTHR44196:SF1">
    <property type="entry name" value="DEHYDROGENASE_REDUCTASE SDR FAMILY MEMBER 7B"/>
    <property type="match status" value="1"/>
</dbReference>
<dbReference type="InterPro" id="IPR002347">
    <property type="entry name" value="SDR_fam"/>
</dbReference>
<feature type="compositionally biased region" description="Polar residues" evidence="4">
    <location>
        <begin position="270"/>
        <end position="279"/>
    </location>
</feature>
<evidence type="ECO:0008006" key="7">
    <source>
        <dbReference type="Google" id="ProtNLM"/>
    </source>
</evidence>
<feature type="compositionally biased region" description="Basic and acidic residues" evidence="4">
    <location>
        <begin position="306"/>
        <end position="324"/>
    </location>
</feature>
<dbReference type="PANTHER" id="PTHR44196">
    <property type="entry name" value="DEHYDROGENASE/REDUCTASE SDR FAMILY MEMBER 7B"/>
    <property type="match status" value="1"/>
</dbReference>
<evidence type="ECO:0000313" key="5">
    <source>
        <dbReference type="EMBL" id="KYG70746.1"/>
    </source>
</evidence>
<organism evidence="5 6">
    <name type="scientific">Bdellovibrio bacteriovorus</name>
    <dbReference type="NCBI Taxonomy" id="959"/>
    <lineage>
        <taxon>Bacteria</taxon>
        <taxon>Pseudomonadati</taxon>
        <taxon>Bdellovibrionota</taxon>
        <taxon>Bdellovibrionia</taxon>
        <taxon>Bdellovibrionales</taxon>
        <taxon>Pseudobdellovibrionaceae</taxon>
        <taxon>Bdellovibrio</taxon>
    </lineage>
</organism>
<protein>
    <recommendedName>
        <fullName evidence="7">Short-chain dehydrogenase</fullName>
    </recommendedName>
</protein>
<dbReference type="RefSeq" id="WP_063242513.1">
    <property type="nucleotide sequence ID" value="NZ_LUKF01000001.1"/>
</dbReference>
<dbReference type="EMBL" id="LUKF01000001">
    <property type="protein sequence ID" value="KYG70746.1"/>
    <property type="molecule type" value="Genomic_DNA"/>
</dbReference>
<gene>
    <name evidence="5" type="ORF">AZI85_02090</name>
</gene>
<dbReference type="AlphaFoldDB" id="A0A150WWF3"/>
<accession>A0A150WWF3</accession>
<comment type="caution">
    <text evidence="5">The sequence shown here is derived from an EMBL/GenBank/DDBJ whole genome shotgun (WGS) entry which is preliminary data.</text>
</comment>
<dbReference type="SUPFAM" id="SSF51735">
    <property type="entry name" value="NAD(P)-binding Rossmann-fold domains"/>
    <property type="match status" value="1"/>
</dbReference>
<dbReference type="Proteomes" id="UP000075391">
    <property type="component" value="Unassembled WGS sequence"/>
</dbReference>
<reference evidence="5 6" key="1">
    <citation type="submission" date="2016-03" db="EMBL/GenBank/DDBJ databases">
        <authorList>
            <person name="Ploux O."/>
        </authorList>
    </citation>
    <scope>NUCLEOTIDE SEQUENCE [LARGE SCALE GENOMIC DNA]</scope>
    <source>
        <strain evidence="5 6">BER2</strain>
    </source>
</reference>
<dbReference type="InterPro" id="IPR036291">
    <property type="entry name" value="NAD(P)-bd_dom_sf"/>
</dbReference>
<evidence type="ECO:0000256" key="2">
    <source>
        <dbReference type="ARBA" id="ARBA00023002"/>
    </source>
</evidence>
<keyword evidence="2" id="KW-0560">Oxidoreductase</keyword>
<proteinExistence type="inferred from homology"/>
<dbReference type="PROSITE" id="PS00061">
    <property type="entry name" value="ADH_SHORT"/>
    <property type="match status" value="1"/>
</dbReference>
<dbReference type="NCBIfam" id="NF005495">
    <property type="entry name" value="PRK07109.1"/>
    <property type="match status" value="1"/>
</dbReference>
<name>A0A150WWF3_BDEBC</name>
<evidence type="ECO:0000256" key="1">
    <source>
        <dbReference type="ARBA" id="ARBA00006484"/>
    </source>
</evidence>
<feature type="region of interest" description="Disordered" evidence="4">
    <location>
        <begin position="266"/>
        <end position="324"/>
    </location>
</feature>
<dbReference type="Pfam" id="PF00106">
    <property type="entry name" value="adh_short"/>
    <property type="match status" value="1"/>
</dbReference>
<evidence type="ECO:0000256" key="4">
    <source>
        <dbReference type="SAM" id="MobiDB-lite"/>
    </source>
</evidence>
<evidence type="ECO:0000256" key="3">
    <source>
        <dbReference type="RuleBase" id="RU000363"/>
    </source>
</evidence>
<sequence length="324" mass="35978">MKLKDFKPKPLNQQTIVITGATSGIGLATAEMAAKRGARVALSSRNTDDLEKICRRLQEQGYNVIGVKADVRRIEELKELCEQTKMAFGSIDTWINNAGGSIYGPLLEIPEREERELFEMNFWGVRHGCHVAVEALKENGGVLINLGSEVSLRSIPLQGMYSASKHAVKAYTDALRMELEHDEIPIQVCLVRPTAIDTPFPDHAINHLKSGEPSLPDPVYHPDYAAEAILKCCEKPERDVWVGAPSKIRAIMEFMAPEMADKMMEKSAFKDQSQGTSVPHSAENEGLFAAPVQEGEIQGHHKKKIKATDEMKKPHISDPRPSHH</sequence>
<dbReference type="PRINTS" id="PR00080">
    <property type="entry name" value="SDRFAMILY"/>
</dbReference>
<dbReference type="InterPro" id="IPR020904">
    <property type="entry name" value="Sc_DH/Rdtase_CS"/>
</dbReference>
<dbReference type="GO" id="GO:0016491">
    <property type="term" value="F:oxidoreductase activity"/>
    <property type="evidence" value="ECO:0007669"/>
    <property type="project" value="UniProtKB-KW"/>
</dbReference>
<dbReference type="Gene3D" id="3.40.50.720">
    <property type="entry name" value="NAD(P)-binding Rossmann-like Domain"/>
    <property type="match status" value="1"/>
</dbReference>
<evidence type="ECO:0000313" key="6">
    <source>
        <dbReference type="Proteomes" id="UP000075391"/>
    </source>
</evidence>